<dbReference type="Pfam" id="PF00271">
    <property type="entry name" value="Helicase_C"/>
    <property type="match status" value="1"/>
</dbReference>
<dbReference type="InterPro" id="IPR011545">
    <property type="entry name" value="DEAD/DEAH_box_helicase_dom"/>
</dbReference>
<gene>
    <name evidence="15" type="ORF">GCM10022214_50930</name>
</gene>
<keyword evidence="3" id="KW-0547">Nucleotide-binding</keyword>
<reference evidence="16" key="1">
    <citation type="journal article" date="2019" name="Int. J. Syst. Evol. Microbiol.">
        <title>The Global Catalogue of Microorganisms (GCM) 10K type strain sequencing project: providing services to taxonomists for standard genome sequencing and annotation.</title>
        <authorList>
            <consortium name="The Broad Institute Genomics Platform"/>
            <consortium name="The Broad Institute Genome Sequencing Center for Infectious Disease"/>
            <person name="Wu L."/>
            <person name="Ma J."/>
        </authorList>
    </citation>
    <scope>NUCLEOTIDE SEQUENCE [LARGE SCALE GENOMIC DNA]</scope>
    <source>
        <strain evidence="16">JCM 16702</strain>
    </source>
</reference>
<dbReference type="SMART" id="SM00490">
    <property type="entry name" value="HELICc"/>
    <property type="match status" value="1"/>
</dbReference>
<dbReference type="PROSITE" id="PS51192">
    <property type="entry name" value="HELICASE_ATP_BIND_1"/>
    <property type="match status" value="1"/>
</dbReference>
<proteinExistence type="inferred from homology"/>
<evidence type="ECO:0000256" key="5">
    <source>
        <dbReference type="ARBA" id="ARBA00022806"/>
    </source>
</evidence>
<keyword evidence="6" id="KW-0067">ATP-binding</keyword>
<comment type="similarity">
    <text evidence="1">Belongs to the helicase family. RecQ subfamily.</text>
</comment>
<evidence type="ECO:0000256" key="6">
    <source>
        <dbReference type="ARBA" id="ARBA00022840"/>
    </source>
</evidence>
<evidence type="ECO:0000256" key="4">
    <source>
        <dbReference type="ARBA" id="ARBA00022801"/>
    </source>
</evidence>
<dbReference type="NCBIfam" id="TIGR00614">
    <property type="entry name" value="recQ_fam"/>
    <property type="match status" value="1"/>
</dbReference>
<dbReference type="CDD" id="cd17920">
    <property type="entry name" value="DEXHc_RecQ"/>
    <property type="match status" value="1"/>
</dbReference>
<comment type="catalytic activity">
    <reaction evidence="9">
        <text>Couples ATP hydrolysis with the unwinding of duplex DNA by translocating in the 3'-5' direction.</text>
        <dbReference type="EC" id="5.6.2.4"/>
    </reaction>
</comment>
<evidence type="ECO:0000256" key="12">
    <source>
        <dbReference type="ARBA" id="ARBA00044550"/>
    </source>
</evidence>
<evidence type="ECO:0000256" key="9">
    <source>
        <dbReference type="ARBA" id="ARBA00034617"/>
    </source>
</evidence>
<keyword evidence="7" id="KW-0238">DNA-binding</keyword>
<dbReference type="PANTHER" id="PTHR13710:SF105">
    <property type="entry name" value="ATP-DEPENDENT DNA HELICASE Q1"/>
    <property type="match status" value="1"/>
</dbReference>
<dbReference type="InterPro" id="IPR004589">
    <property type="entry name" value="DNA_helicase_ATP-dep_RecQ"/>
</dbReference>
<name>A0ABP7WCC0_9ACTN</name>
<protein>
    <recommendedName>
        <fullName evidence="11">ATP-dependent DNA helicase RecQ</fullName>
        <ecNumber evidence="10">5.6.2.4</ecNumber>
    </recommendedName>
    <alternativeName>
        <fullName evidence="12">DNA 3'-5' helicase RecQ</fullName>
    </alternativeName>
</protein>
<dbReference type="Pfam" id="PF00270">
    <property type="entry name" value="DEAD"/>
    <property type="match status" value="1"/>
</dbReference>
<keyword evidence="5 15" id="KW-0347">Helicase</keyword>
<dbReference type="PANTHER" id="PTHR13710">
    <property type="entry name" value="DNA HELICASE RECQ FAMILY MEMBER"/>
    <property type="match status" value="1"/>
</dbReference>
<sequence>MREPELERRIEAAWERLGLEEPRPGQRDAVCALAKEADALVVMPTGSGKSAVYQVAAAVLGGPALVVSPLISLQRDQVRQLRAMGLEAHVLNATTGARRREQGLAALRGDGTAFVFMAPEQLVRQDVRDALRESPPRLVAVDEAHCISAWGHDFRPDYLRIGTTLDALPRRPVVAALTATAAPPVRAEIVERLRMRDPAEVVRGFDRPELRLSVRTFHDAERQREAVLAKARELRGSGIVYTATRRDASEYADALDGAGAYHAGLRRKERDQVQRAFMAGEIRIVVATTAFGMGIDKPDIRFVLHARVPDSLDSYYQEIGRAGRDGDPAEAICFYRGEDLALPRFFTGGLPDEETLAAVCDTVADGPITRRNLAERTGLSARRLTALLDLLNRAGALRLRKRVEPAPDAPPTSQNVARALELAEERRSVERTRIEMLRRYCEMTDCRGRFLLRYFGETRERPCGHCDVCQAGEAEQLAENAAFPMGARVRHREWGPGVIVGGEQDRITVLFDEAGYKELLVEPVLDQDLLTRE</sequence>
<dbReference type="GO" id="GO:0004386">
    <property type="term" value="F:helicase activity"/>
    <property type="evidence" value="ECO:0007669"/>
    <property type="project" value="UniProtKB-KW"/>
</dbReference>
<evidence type="ECO:0000256" key="2">
    <source>
        <dbReference type="ARBA" id="ARBA00022723"/>
    </source>
</evidence>
<evidence type="ECO:0000256" key="7">
    <source>
        <dbReference type="ARBA" id="ARBA00023125"/>
    </source>
</evidence>
<dbReference type="Pfam" id="PF16124">
    <property type="entry name" value="RecQ_Zn_bind"/>
    <property type="match status" value="1"/>
</dbReference>
<organism evidence="15 16">
    <name type="scientific">Actinomadura miaoliensis</name>
    <dbReference type="NCBI Taxonomy" id="430685"/>
    <lineage>
        <taxon>Bacteria</taxon>
        <taxon>Bacillati</taxon>
        <taxon>Actinomycetota</taxon>
        <taxon>Actinomycetes</taxon>
        <taxon>Streptosporangiales</taxon>
        <taxon>Thermomonosporaceae</taxon>
        <taxon>Actinomadura</taxon>
    </lineage>
</organism>
<comment type="caution">
    <text evidence="15">The sequence shown here is derived from an EMBL/GenBank/DDBJ whole genome shotgun (WGS) entry which is preliminary data.</text>
</comment>
<accession>A0ABP7WCC0</accession>
<keyword evidence="4" id="KW-0378">Hydrolase</keyword>
<dbReference type="Gene3D" id="3.40.50.300">
    <property type="entry name" value="P-loop containing nucleotide triphosphate hydrolases"/>
    <property type="match status" value="2"/>
</dbReference>
<evidence type="ECO:0000256" key="3">
    <source>
        <dbReference type="ARBA" id="ARBA00022741"/>
    </source>
</evidence>
<evidence type="ECO:0000256" key="1">
    <source>
        <dbReference type="ARBA" id="ARBA00005446"/>
    </source>
</evidence>
<dbReference type="RefSeq" id="WP_344952348.1">
    <property type="nucleotide sequence ID" value="NZ_BAAAZG010000038.1"/>
</dbReference>
<feature type="domain" description="Helicase ATP-binding" evidence="13">
    <location>
        <begin position="30"/>
        <end position="199"/>
    </location>
</feature>
<dbReference type="InterPro" id="IPR027417">
    <property type="entry name" value="P-loop_NTPase"/>
</dbReference>
<dbReference type="InterPro" id="IPR014001">
    <property type="entry name" value="Helicase_ATP-bd"/>
</dbReference>
<dbReference type="EC" id="5.6.2.4" evidence="10"/>
<evidence type="ECO:0000256" key="11">
    <source>
        <dbReference type="ARBA" id="ARBA00044535"/>
    </source>
</evidence>
<keyword evidence="8" id="KW-0413">Isomerase</keyword>
<dbReference type="PROSITE" id="PS51194">
    <property type="entry name" value="HELICASE_CTER"/>
    <property type="match status" value="1"/>
</dbReference>
<evidence type="ECO:0000256" key="10">
    <source>
        <dbReference type="ARBA" id="ARBA00034808"/>
    </source>
</evidence>
<dbReference type="SMART" id="SM00487">
    <property type="entry name" value="DEXDc"/>
    <property type="match status" value="1"/>
</dbReference>
<dbReference type="EMBL" id="BAAAZG010000038">
    <property type="protein sequence ID" value="GAA4084819.1"/>
    <property type="molecule type" value="Genomic_DNA"/>
</dbReference>
<feature type="domain" description="Helicase C-terminal" evidence="14">
    <location>
        <begin position="223"/>
        <end position="374"/>
    </location>
</feature>
<evidence type="ECO:0000313" key="16">
    <source>
        <dbReference type="Proteomes" id="UP001500683"/>
    </source>
</evidence>
<dbReference type="Proteomes" id="UP001500683">
    <property type="component" value="Unassembled WGS sequence"/>
</dbReference>
<evidence type="ECO:0000313" key="15">
    <source>
        <dbReference type="EMBL" id="GAA4084819.1"/>
    </source>
</evidence>
<evidence type="ECO:0000259" key="13">
    <source>
        <dbReference type="PROSITE" id="PS51192"/>
    </source>
</evidence>
<evidence type="ECO:0000259" key="14">
    <source>
        <dbReference type="PROSITE" id="PS51194"/>
    </source>
</evidence>
<keyword evidence="2" id="KW-0479">Metal-binding</keyword>
<evidence type="ECO:0000256" key="8">
    <source>
        <dbReference type="ARBA" id="ARBA00023235"/>
    </source>
</evidence>
<dbReference type="InterPro" id="IPR032284">
    <property type="entry name" value="RecQ_Zn-bd"/>
</dbReference>
<dbReference type="SUPFAM" id="SSF52540">
    <property type="entry name" value="P-loop containing nucleoside triphosphate hydrolases"/>
    <property type="match status" value="1"/>
</dbReference>
<dbReference type="InterPro" id="IPR001650">
    <property type="entry name" value="Helicase_C-like"/>
</dbReference>
<keyword evidence="16" id="KW-1185">Reference proteome</keyword>